<dbReference type="Gene3D" id="1.20.900.10">
    <property type="entry name" value="Dbl homology (DH) domain"/>
    <property type="match status" value="1"/>
</dbReference>
<organism evidence="4 5">
    <name type="scientific">Brettanomyces naardenensis</name>
    <name type="common">Yeast</name>
    <dbReference type="NCBI Taxonomy" id="13370"/>
    <lineage>
        <taxon>Eukaryota</taxon>
        <taxon>Fungi</taxon>
        <taxon>Dikarya</taxon>
        <taxon>Ascomycota</taxon>
        <taxon>Saccharomycotina</taxon>
        <taxon>Pichiomycetes</taxon>
        <taxon>Pichiales</taxon>
        <taxon>Pichiaceae</taxon>
        <taxon>Brettanomyces</taxon>
    </lineage>
</organism>
<dbReference type="InterPro" id="IPR035899">
    <property type="entry name" value="DBL_dom_sf"/>
</dbReference>
<dbReference type="InterPro" id="IPR053793">
    <property type="entry name" value="PB1-like"/>
</dbReference>
<dbReference type="SUPFAM" id="SSF48065">
    <property type="entry name" value="DBL homology domain (DH-domain)"/>
    <property type="match status" value="1"/>
</dbReference>
<dbReference type="Pfam" id="PF00564">
    <property type="entry name" value="PB1"/>
    <property type="match status" value="1"/>
</dbReference>
<dbReference type="SMART" id="SM00325">
    <property type="entry name" value="RhoGEF"/>
    <property type="match status" value="1"/>
</dbReference>
<dbReference type="AlphaFoldDB" id="A0A448YP28"/>
<dbReference type="PANTHER" id="PTHR47339:SF1">
    <property type="entry name" value="CELL DIVISION CONTROL PROTEIN 24"/>
    <property type="match status" value="1"/>
</dbReference>
<protein>
    <submittedName>
        <fullName evidence="4">DEKNAAC103621</fullName>
    </submittedName>
</protein>
<dbReference type="PANTHER" id="PTHR47339">
    <property type="entry name" value="CELL DIVISION CONTROL PROTEIN 24"/>
    <property type="match status" value="1"/>
</dbReference>
<dbReference type="InterPro" id="IPR000270">
    <property type="entry name" value="PB1_dom"/>
</dbReference>
<feature type="compositionally biased region" description="Low complexity" evidence="1">
    <location>
        <begin position="73"/>
        <end position="86"/>
    </location>
</feature>
<name>A0A448YP28_BRENA</name>
<dbReference type="InterPro" id="IPR053026">
    <property type="entry name" value="CDC42_GEF"/>
</dbReference>
<dbReference type="FunCoup" id="A0A448YP28">
    <property type="interactions" value="122"/>
</dbReference>
<dbReference type="Gene3D" id="3.10.20.90">
    <property type="entry name" value="Phosphatidylinositol 3-kinase Catalytic Subunit, Chain A, domain 1"/>
    <property type="match status" value="1"/>
</dbReference>
<dbReference type="GO" id="GO:0035556">
    <property type="term" value="P:intracellular signal transduction"/>
    <property type="evidence" value="ECO:0007669"/>
    <property type="project" value="InterPro"/>
</dbReference>
<dbReference type="PROSITE" id="PS51745">
    <property type="entry name" value="PB1"/>
    <property type="match status" value="1"/>
</dbReference>
<dbReference type="Pfam" id="PF06395">
    <property type="entry name" value="CDC24"/>
    <property type="match status" value="1"/>
</dbReference>
<feature type="domain" description="DH" evidence="2">
    <location>
        <begin position="218"/>
        <end position="393"/>
    </location>
</feature>
<dbReference type="SUPFAM" id="SSF50729">
    <property type="entry name" value="PH domain-like"/>
    <property type="match status" value="1"/>
</dbReference>
<dbReference type="InterPro" id="IPR011993">
    <property type="entry name" value="PH-like_dom_sf"/>
</dbReference>
<sequence length="769" mass="85930">MSLMRRLSKVPGMLPYISLAYSRAEENAEKQAIALSTAASNSASSGSSVRSSSNRSSNVNHSYTGSNDRKSKLSVSPRGSVSSQSSDALLGHWSSTLFTFAAGILPAQIAYDPVTPIWNLFQQGAPLCLIFNAISPENAIDVVSSDDLKVCKMSVYQFLSACKLHLNIRDDELFPITSVFSDDIRNLLEVIHSVDFVLDLDQRFDVSPVEDQLTITDSRSKVVKELIESERKFVYDLETLARYKDDLTRMELISSENINMLFPNLNEIVDFQRRLLVGLECNAVAPGKYQRIGSVFVHAGVQGFQVYEAWSLFQNSAIEFINKEAATLKRSSDLIANPYELQSFLIKPIQRLCKYPLLLRELLKLTDPSWPNYSELQAAYSITREVAAGINEAQRKSENLKLMNELQEQVVDWKGYTLAGVGDLLFSNVVTVRDLLNEGHAGEKEVHCYLFERVIYFFKEHKEKNKLLSGRKKSSASSLSTAAVSSSHMPQLSLNGIVYISKIYKVATSDTSPYFASTQGHFLTLRWRGSRDTGGCVVRFRSEEHMNQWDSTIRQLSGSEDEDEFVAPPISMGHRSTSSVSQRFRSSSSVSDGSSSFFFSKPRATSTSTSSFGVLVSDKKLRSVSSPAAASIYGQRSLTDLPPVPNFDELQSNFSGMTLSQKQFTQQAQYENRTRIKLIFGPNSENVHLSVSPDIDFSELVEVLVNKANYVMGANGGGEMYNVDTVKLKFKDEDGDLIRFQSNDDWEIAKEMLDEIGDEEERILTVKVR</sequence>
<feature type="region of interest" description="Disordered" evidence="1">
    <location>
        <begin position="42"/>
        <end position="86"/>
    </location>
</feature>
<dbReference type="OrthoDB" id="1594986at2759"/>
<gene>
    <name evidence="4" type="ORF">BRENAR_LOCUS3382</name>
</gene>
<dbReference type="Gene3D" id="2.30.29.30">
    <property type="entry name" value="Pleckstrin-homology domain (PH domain)/Phosphotyrosine-binding domain (PTB)"/>
    <property type="match status" value="1"/>
</dbReference>
<proteinExistence type="predicted"/>
<reference evidence="4 5" key="1">
    <citation type="submission" date="2018-12" db="EMBL/GenBank/DDBJ databases">
        <authorList>
            <person name="Tiukova I."/>
            <person name="Dainat J."/>
        </authorList>
    </citation>
    <scope>NUCLEOTIDE SEQUENCE [LARGE SCALE GENOMIC DNA]</scope>
</reference>
<dbReference type="InterPro" id="IPR010481">
    <property type="entry name" value="Cdc24/Scd1_N"/>
</dbReference>
<feature type="domain" description="PB1" evidence="3">
    <location>
        <begin position="673"/>
        <end position="768"/>
    </location>
</feature>
<dbReference type="CDD" id="cd00160">
    <property type="entry name" value="RhoGEF"/>
    <property type="match status" value="1"/>
</dbReference>
<evidence type="ECO:0000256" key="1">
    <source>
        <dbReference type="SAM" id="MobiDB-lite"/>
    </source>
</evidence>
<accession>A0A448YP28</accession>
<dbReference type="InterPro" id="IPR000219">
    <property type="entry name" value="DH_dom"/>
</dbReference>
<evidence type="ECO:0000313" key="5">
    <source>
        <dbReference type="Proteomes" id="UP000290900"/>
    </source>
</evidence>
<dbReference type="Pfam" id="PF00621">
    <property type="entry name" value="RhoGEF"/>
    <property type="match status" value="1"/>
</dbReference>
<dbReference type="GO" id="GO:0000935">
    <property type="term" value="C:division septum"/>
    <property type="evidence" value="ECO:0007669"/>
    <property type="project" value="TreeGrafter"/>
</dbReference>
<dbReference type="GO" id="GO:0030010">
    <property type="term" value="P:establishment of cell polarity"/>
    <property type="evidence" value="ECO:0007669"/>
    <property type="project" value="TreeGrafter"/>
</dbReference>
<evidence type="ECO:0000259" key="3">
    <source>
        <dbReference type="PROSITE" id="PS51745"/>
    </source>
</evidence>
<evidence type="ECO:0000259" key="2">
    <source>
        <dbReference type="PROSITE" id="PS50010"/>
    </source>
</evidence>
<dbReference type="InParanoid" id="A0A448YP28"/>
<dbReference type="GO" id="GO:0043332">
    <property type="term" value="C:mating projection tip"/>
    <property type="evidence" value="ECO:0007669"/>
    <property type="project" value="TreeGrafter"/>
</dbReference>
<dbReference type="CDD" id="cd05992">
    <property type="entry name" value="PB1"/>
    <property type="match status" value="1"/>
</dbReference>
<dbReference type="PROSITE" id="PS50010">
    <property type="entry name" value="DH_2"/>
    <property type="match status" value="1"/>
</dbReference>
<dbReference type="STRING" id="13370.A0A448YP28"/>
<dbReference type="GO" id="GO:0031106">
    <property type="term" value="P:septin ring organization"/>
    <property type="evidence" value="ECO:0007669"/>
    <property type="project" value="TreeGrafter"/>
</dbReference>
<dbReference type="InterPro" id="IPR001331">
    <property type="entry name" value="GDS_CDC24_CS"/>
</dbReference>
<dbReference type="GO" id="GO:0005085">
    <property type="term" value="F:guanyl-nucleotide exchange factor activity"/>
    <property type="evidence" value="ECO:0007669"/>
    <property type="project" value="InterPro"/>
</dbReference>
<dbReference type="SUPFAM" id="SSF54277">
    <property type="entry name" value="CAD &amp; PB1 domains"/>
    <property type="match status" value="1"/>
</dbReference>
<dbReference type="EMBL" id="CAACVR010000023">
    <property type="protein sequence ID" value="VEU22651.1"/>
    <property type="molecule type" value="Genomic_DNA"/>
</dbReference>
<dbReference type="GO" id="GO:0005737">
    <property type="term" value="C:cytoplasm"/>
    <property type="evidence" value="ECO:0007669"/>
    <property type="project" value="TreeGrafter"/>
</dbReference>
<dbReference type="PROSITE" id="PS00741">
    <property type="entry name" value="DH_1"/>
    <property type="match status" value="1"/>
</dbReference>
<dbReference type="Proteomes" id="UP000290900">
    <property type="component" value="Unassembled WGS sequence"/>
</dbReference>
<evidence type="ECO:0000313" key="4">
    <source>
        <dbReference type="EMBL" id="VEU22651.1"/>
    </source>
</evidence>
<feature type="compositionally biased region" description="Low complexity" evidence="1">
    <location>
        <begin position="42"/>
        <end position="62"/>
    </location>
</feature>
<dbReference type="SMART" id="SM00666">
    <property type="entry name" value="PB1"/>
    <property type="match status" value="1"/>
</dbReference>
<dbReference type="GO" id="GO:0005634">
    <property type="term" value="C:nucleus"/>
    <property type="evidence" value="ECO:0007669"/>
    <property type="project" value="TreeGrafter"/>
</dbReference>
<keyword evidence="5" id="KW-1185">Reference proteome</keyword>
<dbReference type="Pfam" id="PF15411">
    <property type="entry name" value="PH_10"/>
    <property type="match status" value="1"/>
</dbReference>